<evidence type="ECO:0000313" key="2">
    <source>
        <dbReference type="Proteomes" id="UP000824881"/>
    </source>
</evidence>
<proteinExistence type="predicted"/>
<accession>A0ACB7IYZ4</accession>
<organism evidence="1 2">
    <name type="scientific">Pleurotus cornucopiae</name>
    <name type="common">Cornucopia mushroom</name>
    <dbReference type="NCBI Taxonomy" id="5321"/>
    <lineage>
        <taxon>Eukaryota</taxon>
        <taxon>Fungi</taxon>
        <taxon>Dikarya</taxon>
        <taxon>Basidiomycota</taxon>
        <taxon>Agaricomycotina</taxon>
        <taxon>Agaricomycetes</taxon>
        <taxon>Agaricomycetidae</taxon>
        <taxon>Agaricales</taxon>
        <taxon>Pleurotineae</taxon>
        <taxon>Pleurotaceae</taxon>
        <taxon>Pleurotus</taxon>
    </lineage>
</organism>
<dbReference type="EMBL" id="WQMT02000005">
    <property type="protein sequence ID" value="KAG9223497.1"/>
    <property type="molecule type" value="Genomic_DNA"/>
</dbReference>
<protein>
    <submittedName>
        <fullName evidence="1">Uncharacterized protein</fullName>
    </submittedName>
</protein>
<keyword evidence="2" id="KW-1185">Reference proteome</keyword>
<comment type="caution">
    <text evidence="1">The sequence shown here is derived from an EMBL/GenBank/DDBJ whole genome shotgun (WGS) entry which is preliminary data.</text>
</comment>
<dbReference type="Proteomes" id="UP000824881">
    <property type="component" value="Unassembled WGS sequence"/>
</dbReference>
<sequence length="919" mass="100999">MADPESATTGQARAHPGKELDFGRKKPRLDDVETPKKQVSKHKKSRAARKRDLNPEPYSPDDVLHRDILQMIGKEAVDKALVDGSAKNSPLQFHDEVELEILSISSGGDGLALAPAPHPPWVVVVPFSLPGEKVRAKVYRSGLMHSLADLVEVVTPNNELRDQSRVQCKYFGTCAGCQYQMLSYETQLGLKRDVVVKAFKNFSDLPESSLPEIGSTIGSPLQYGYRTKITPHFEAPRQSQRQPLDLAEPKPEWLKIGFNKVGTRTTMDIEDCPIATQTIRDALTPMREGIISKIHTYKRGVSLLLRDSLDMSDLASSLDKHVCITDQKAIVREQVGDMSFEYQAGSFFQNNNSVLEPLTTYVKNAIFAHTTVKPTHLVDAYCGAGLFSIMLSPHFEVVTGIELSADSIRFATRNAELNNIPKGKCTFRAGDAANIFATVKSFPPGETVLIIDPPRKGCDDNFIRQLVEFKCNIVVQLMSNLSRFYALTLLARLVLAYPSQYARNALAFALEEPEESIGSPEFWEKIIVSGILVLAGGVFAGLTLGLMGLDELHLRVLATSSDDLKEKRNAQKVLRLMGRGRHWVLVVLLLGNVIINESLPIFLDSAIGGGVAAVVISTTAIVIFGIIPQALSVRYGLAIGAACAPAVLAMMFIFAPIAWPIAKLLDYVLGVHATHTYKKAELKSFLQFHRTGEEPLRDDEISILNGVLELNTKSVESIMTPMKDVITLSADTILDHAAVDKLLLSGYSRFPVHQPGRPTAFIGFLLIKKLLAYDPSTALPISSFPLSVLPEATPKINCFQALDYFQTGRSHLLLISRTPGQEGGAIGVVTLEDIIEEIITEEIVDETDRYEDNQSKRRARRMTTSAIMRGIVEQRTRGTSLGVLAEESERASLLGSPRTFNGDLPQYGSVGLSESPRDS</sequence>
<evidence type="ECO:0000313" key="1">
    <source>
        <dbReference type="EMBL" id="KAG9223497.1"/>
    </source>
</evidence>
<name>A0ACB7IYZ4_PLECO</name>
<gene>
    <name evidence="1" type="ORF">CCMSSC00406_0006989</name>
</gene>
<reference evidence="1 2" key="1">
    <citation type="journal article" date="2021" name="Appl. Environ. Microbiol.">
        <title>Genetic linkage and physical mapping for an oyster mushroom Pleurotus cornucopiae and QTL analysis for the trait cap color.</title>
        <authorList>
            <person name="Zhang Y."/>
            <person name="Gao W."/>
            <person name="Sonnenberg A."/>
            <person name="Chen Q."/>
            <person name="Zhang J."/>
            <person name="Huang C."/>
        </authorList>
    </citation>
    <scope>NUCLEOTIDE SEQUENCE [LARGE SCALE GENOMIC DNA]</scope>
    <source>
        <strain evidence="1">CCMSSC00406</strain>
    </source>
</reference>